<evidence type="ECO:0000313" key="2">
    <source>
        <dbReference type="Proteomes" id="UP000399805"/>
    </source>
</evidence>
<accession>A0A6I8M1P3</accession>
<keyword evidence="2" id="KW-1185">Reference proteome</keyword>
<dbReference type="EMBL" id="CABVGP010000002">
    <property type="protein sequence ID" value="VVJ21882.1"/>
    <property type="molecule type" value="Genomic_DNA"/>
</dbReference>
<proteinExistence type="predicted"/>
<dbReference type="AlphaFoldDB" id="A0A6I8M1P3"/>
<dbReference type="Proteomes" id="UP000399805">
    <property type="component" value="Unassembled WGS sequence"/>
</dbReference>
<protein>
    <submittedName>
        <fullName evidence="1">Uncharacterized protein</fullName>
    </submittedName>
</protein>
<organism evidence="1 2">
    <name type="scientific">Amycolatopsis camponoti</name>
    <dbReference type="NCBI Taxonomy" id="2606593"/>
    <lineage>
        <taxon>Bacteria</taxon>
        <taxon>Bacillati</taxon>
        <taxon>Actinomycetota</taxon>
        <taxon>Actinomycetes</taxon>
        <taxon>Pseudonocardiales</taxon>
        <taxon>Pseudonocardiaceae</taxon>
        <taxon>Amycolatopsis</taxon>
    </lineage>
</organism>
<evidence type="ECO:0000313" key="1">
    <source>
        <dbReference type="EMBL" id="VVJ21882.1"/>
    </source>
</evidence>
<gene>
    <name evidence="1" type="ORF">AA23TX_06896</name>
</gene>
<name>A0A6I8M1P3_9PSEU</name>
<sequence length="50" mass="5676">MPSREDVLGHLEHAEYPKDYLAGSDLFWPREVEACWFVAADAGLAWPSEL</sequence>
<reference evidence="1 2" key="1">
    <citation type="submission" date="2019-09" db="EMBL/GenBank/DDBJ databases">
        <authorList>
            <person name="Leyn A S."/>
        </authorList>
    </citation>
    <scope>NUCLEOTIDE SEQUENCE [LARGE SCALE GENOMIC DNA]</scope>
    <source>
        <strain evidence="1">AA231_1</strain>
    </source>
</reference>